<evidence type="ECO:0000313" key="3">
    <source>
        <dbReference type="Proteomes" id="UP001370758"/>
    </source>
</evidence>
<organism evidence="2 3">
    <name type="scientific">Arthrobotrys musiformis</name>
    <dbReference type="NCBI Taxonomy" id="47236"/>
    <lineage>
        <taxon>Eukaryota</taxon>
        <taxon>Fungi</taxon>
        <taxon>Dikarya</taxon>
        <taxon>Ascomycota</taxon>
        <taxon>Pezizomycotina</taxon>
        <taxon>Orbiliomycetes</taxon>
        <taxon>Orbiliales</taxon>
        <taxon>Orbiliaceae</taxon>
        <taxon>Arthrobotrys</taxon>
    </lineage>
</organism>
<dbReference type="InterPro" id="IPR001810">
    <property type="entry name" value="F-box_dom"/>
</dbReference>
<dbReference type="AlphaFoldDB" id="A0AAV9WHG8"/>
<proteinExistence type="predicted"/>
<sequence>MANLNDLPTEILDEIFSLISQSSRSSLCHLARSSKRLNNIVTPILYEELHISTLADDEIPNEVQKLYHDPVPLFSFVRTIFINFSEIRGSQSKKPFWSGNAPDSGPAASLVNLPPVWGAQMKFTNIIFKGPNFSPNTPPLDMSEDETRLGLIPGTYWLMELITLNASTITSLKITVAPNKFNWNMVPHPDLNEPNLWTSPLPKKLPGLVLPNLRELIAYGIGDLRGILQVHYLLNAACSLQELSLLGRAVHERAVFSAIDAMLSAKARTWSNFIPKSPDYPEMDNIDTIEDFVEFCLFSPVKKMRLRKLCLSQMVVLTSEMARHVDVSHLKDLHINLCCNTGVFLSSLAPKASLKLDTFIVHDESEDSTAVNRFLETLQPGLRFLAYQVQTKQLHLQGEAENLASVNPHTESEFPFNSDIVSRNRDTLRYLSHFVKLAEQGLFQSPQQSDNCFDNGTSAYRDLDLIELSLPMMMQEQPLTGGDSQILCPGIFYTPDVHIPKAFAELKRLRVLNFIPSSANYRYGVLRWVSTKHGGLADELSDEEAVREACDKFYSIALEAAQLYGSHGSRPRDVAPTLEWIIFGCIGNTDRDVESTVSFRVKWHLRGSYERPEGYFPEVQPVADINDVIREEGRDPIQLAKTFVDSMYRHMDEPHRWRSRPRPILRTRY</sequence>
<accession>A0AAV9WHG8</accession>
<dbReference type="PROSITE" id="PS50181">
    <property type="entry name" value="FBOX"/>
    <property type="match status" value="1"/>
</dbReference>
<reference evidence="2 3" key="1">
    <citation type="submission" date="2023-08" db="EMBL/GenBank/DDBJ databases">
        <authorList>
            <person name="Palmer J.M."/>
        </authorList>
    </citation>
    <scope>NUCLEOTIDE SEQUENCE [LARGE SCALE GENOMIC DNA]</scope>
    <source>
        <strain evidence="2 3">TWF481</strain>
    </source>
</reference>
<dbReference type="Proteomes" id="UP001370758">
    <property type="component" value="Unassembled WGS sequence"/>
</dbReference>
<name>A0AAV9WHG8_9PEZI</name>
<evidence type="ECO:0000313" key="2">
    <source>
        <dbReference type="EMBL" id="KAK6507946.1"/>
    </source>
</evidence>
<protein>
    <recommendedName>
        <fullName evidence="1">F-box domain-containing protein</fullName>
    </recommendedName>
</protein>
<feature type="domain" description="F-box" evidence="1">
    <location>
        <begin position="1"/>
        <end position="49"/>
    </location>
</feature>
<evidence type="ECO:0000259" key="1">
    <source>
        <dbReference type="PROSITE" id="PS50181"/>
    </source>
</evidence>
<comment type="caution">
    <text evidence="2">The sequence shown here is derived from an EMBL/GenBank/DDBJ whole genome shotgun (WGS) entry which is preliminary data.</text>
</comment>
<keyword evidence="3" id="KW-1185">Reference proteome</keyword>
<dbReference type="Pfam" id="PF12937">
    <property type="entry name" value="F-box-like"/>
    <property type="match status" value="1"/>
</dbReference>
<gene>
    <name evidence="2" type="ORF">TWF481_006365</name>
</gene>
<dbReference type="EMBL" id="JAVHJL010000003">
    <property type="protein sequence ID" value="KAK6507946.1"/>
    <property type="molecule type" value="Genomic_DNA"/>
</dbReference>